<proteinExistence type="predicted"/>
<reference evidence="1" key="1">
    <citation type="submission" date="2022-06" db="EMBL/GenBank/DDBJ databases">
        <title>Complete genome sequences of two strains of the flax pathogen Septoria linicola.</title>
        <authorList>
            <person name="Lapalu N."/>
            <person name="Simon A."/>
            <person name="Demenou B."/>
            <person name="Paumier D."/>
            <person name="Guillot M.-P."/>
            <person name="Gout L."/>
            <person name="Valade R."/>
        </authorList>
    </citation>
    <scope>NUCLEOTIDE SEQUENCE</scope>
    <source>
        <strain evidence="1">SE15195</strain>
    </source>
</reference>
<sequence>MGSVDVVIGRVVGVHIDEKVLTDGMVDLGKCMPIARCGYHQYAVIREESLFEMVIPGDAKQLVGLEGNAEGQKGLGESGVKPGMS</sequence>
<name>A0A9Q9AT77_9PEZI</name>
<protein>
    <submittedName>
        <fullName evidence="1">FMN-binding split barrel</fullName>
    </submittedName>
</protein>
<organism evidence="1 2">
    <name type="scientific">Septoria linicola</name>
    <dbReference type="NCBI Taxonomy" id="215465"/>
    <lineage>
        <taxon>Eukaryota</taxon>
        <taxon>Fungi</taxon>
        <taxon>Dikarya</taxon>
        <taxon>Ascomycota</taxon>
        <taxon>Pezizomycotina</taxon>
        <taxon>Dothideomycetes</taxon>
        <taxon>Dothideomycetidae</taxon>
        <taxon>Mycosphaerellales</taxon>
        <taxon>Mycosphaerellaceae</taxon>
        <taxon>Septoria</taxon>
    </lineage>
</organism>
<evidence type="ECO:0000313" key="1">
    <source>
        <dbReference type="EMBL" id="USW51703.1"/>
    </source>
</evidence>
<dbReference type="InterPro" id="IPR012349">
    <property type="entry name" value="Split_barrel_FMN-bd"/>
</dbReference>
<dbReference type="SUPFAM" id="SSF50475">
    <property type="entry name" value="FMN-binding split barrel"/>
    <property type="match status" value="1"/>
</dbReference>
<evidence type="ECO:0000313" key="2">
    <source>
        <dbReference type="Proteomes" id="UP001056384"/>
    </source>
</evidence>
<dbReference type="PANTHER" id="PTHR43812:SF2">
    <property type="entry name" value="FLAVIN REDUCTASE LIKE DOMAIN-CONTAINING PROTEIN"/>
    <property type="match status" value="1"/>
</dbReference>
<dbReference type="PANTHER" id="PTHR43812">
    <property type="entry name" value="BLR2425 PROTEIN"/>
    <property type="match status" value="1"/>
</dbReference>
<dbReference type="AlphaFoldDB" id="A0A9Q9AT77"/>
<dbReference type="EMBL" id="CP099420">
    <property type="protein sequence ID" value="USW51703.1"/>
    <property type="molecule type" value="Genomic_DNA"/>
</dbReference>
<accession>A0A9Q9AT77</accession>
<dbReference type="Gene3D" id="2.30.110.10">
    <property type="entry name" value="Electron Transport, Fmn-binding Protein, Chain A"/>
    <property type="match status" value="1"/>
</dbReference>
<keyword evidence="2" id="KW-1185">Reference proteome</keyword>
<gene>
    <name evidence="1" type="ORF">Slin15195_G050220</name>
</gene>
<dbReference type="Proteomes" id="UP001056384">
    <property type="component" value="Chromosome 3"/>
</dbReference>